<reference evidence="2" key="2">
    <citation type="journal article" date="2022" name="Elife">
        <title>Obligate sexual reproduction of a homothallic fungus closely related to the Cryptococcus pathogenic species complex.</title>
        <authorList>
            <person name="Passer A.R."/>
            <person name="Clancey S.A."/>
            <person name="Shea T."/>
            <person name="David-Palma M."/>
            <person name="Averette A.F."/>
            <person name="Boekhout T."/>
            <person name="Porcel B.M."/>
            <person name="Nowrousian M."/>
            <person name="Cuomo C.A."/>
            <person name="Sun S."/>
            <person name="Heitman J."/>
            <person name="Coelho M.A."/>
        </authorList>
    </citation>
    <scope>NUCLEOTIDE SEQUENCE</scope>
    <source>
        <strain evidence="2">CBS 7841</strain>
    </source>
</reference>
<evidence type="ECO:0000313" key="3">
    <source>
        <dbReference type="Proteomes" id="UP000094043"/>
    </source>
</evidence>
<feature type="region of interest" description="Disordered" evidence="1">
    <location>
        <begin position="286"/>
        <end position="308"/>
    </location>
</feature>
<name>A0AAJ8JPZ6_9TREE</name>
<dbReference type="RefSeq" id="XP_066067047.1">
    <property type="nucleotide sequence ID" value="XM_066210950.1"/>
</dbReference>
<accession>A0AAJ8JPZ6</accession>
<reference evidence="2" key="3">
    <citation type="submission" date="2024-01" db="EMBL/GenBank/DDBJ databases">
        <authorList>
            <person name="Coelho M.A."/>
            <person name="David-Palma M."/>
            <person name="Shea T."/>
            <person name="Sun S."/>
            <person name="Cuomo C.A."/>
            <person name="Heitman J."/>
        </authorList>
    </citation>
    <scope>NUCLEOTIDE SEQUENCE</scope>
    <source>
        <strain evidence="2">CBS 7841</strain>
    </source>
</reference>
<evidence type="ECO:0000313" key="2">
    <source>
        <dbReference type="EMBL" id="WVN86347.1"/>
    </source>
</evidence>
<gene>
    <name evidence="2" type="ORF">L203_101510</name>
</gene>
<dbReference type="GeneID" id="91085723"/>
<keyword evidence="3" id="KW-1185">Reference proteome</keyword>
<reference evidence="2" key="1">
    <citation type="submission" date="2016-06" db="EMBL/GenBank/DDBJ databases">
        <authorList>
            <person name="Cuomo C."/>
            <person name="Litvintseva A."/>
            <person name="Heitman J."/>
            <person name="Chen Y."/>
            <person name="Sun S."/>
            <person name="Springer D."/>
            <person name="Dromer F."/>
            <person name="Young S."/>
            <person name="Zeng Q."/>
            <person name="Chapman S."/>
            <person name="Gujja S."/>
            <person name="Saif S."/>
            <person name="Birren B."/>
        </authorList>
    </citation>
    <scope>NUCLEOTIDE SEQUENCE</scope>
    <source>
        <strain evidence="2">CBS 7841</strain>
    </source>
</reference>
<dbReference type="KEGG" id="cdep:91085723"/>
<evidence type="ECO:0000256" key="1">
    <source>
        <dbReference type="SAM" id="MobiDB-lite"/>
    </source>
</evidence>
<protein>
    <submittedName>
        <fullName evidence="2">Uncharacterized protein</fullName>
    </submittedName>
</protein>
<dbReference type="AlphaFoldDB" id="A0AAJ8JPZ6"/>
<dbReference type="Proteomes" id="UP000094043">
    <property type="component" value="Chromosome 2"/>
</dbReference>
<proteinExistence type="predicted"/>
<feature type="compositionally biased region" description="Polar residues" evidence="1">
    <location>
        <begin position="288"/>
        <end position="308"/>
    </location>
</feature>
<sequence>MSHYEISGIPTRLSRTPLVSVQSSNALACSNKLSASGVNIKGTIVEDEGSLGADKLVKDEETNKILAVKEDLLKKLKTLERRMEGNARINREKTSSLEDRLTEIQVHVFNQSARPQEARGIGSSTLVQKSIGLIDGARSPPVPALKKRMVEAWEKSIMSEDITLTGIDETMDGDDKAHNQTTVALEQIQQQCSTQQQQIQILVEQNTVQANQIAFLIQSIKESNQALASLQFDLDVETGRVTDMEGRLEELEEIKDIRDTSITLAPCPLSPLAGIQGTEILRKRKLNGKNSPNKRSPGIHSSGQPDAF</sequence>
<dbReference type="EMBL" id="CP143785">
    <property type="protein sequence ID" value="WVN86347.1"/>
    <property type="molecule type" value="Genomic_DNA"/>
</dbReference>
<organism evidence="2 3">
    <name type="scientific">Cryptococcus depauperatus CBS 7841</name>
    <dbReference type="NCBI Taxonomy" id="1295531"/>
    <lineage>
        <taxon>Eukaryota</taxon>
        <taxon>Fungi</taxon>
        <taxon>Dikarya</taxon>
        <taxon>Basidiomycota</taxon>
        <taxon>Agaricomycotina</taxon>
        <taxon>Tremellomycetes</taxon>
        <taxon>Tremellales</taxon>
        <taxon>Cryptococcaceae</taxon>
        <taxon>Cryptococcus</taxon>
    </lineage>
</organism>